<dbReference type="Pfam" id="PF04965">
    <property type="entry name" value="GPW_gp25"/>
    <property type="match status" value="1"/>
</dbReference>
<dbReference type="NCBIfam" id="TIGR03357">
    <property type="entry name" value="VI_zyme"/>
    <property type="match status" value="1"/>
</dbReference>
<sequence length="158" mass="17144">MARAEGVSARLPARSPARAPSGERRLLERIADREAGGERSPSADALARSIIDHLRRILNTRQGHVPIDPAFGVPDFTNLAGGFAQGSAREIEAQIERVIACYEPRLKSPRVTLAERALDAATLHFSLDARLVLDAREVPARFLTTVSGNGKIDIRTIS</sequence>
<feature type="region of interest" description="Disordered" evidence="1">
    <location>
        <begin position="1"/>
        <end position="23"/>
    </location>
</feature>
<dbReference type="InterPro" id="IPR007048">
    <property type="entry name" value="IraD/Gp25-like"/>
</dbReference>
<reference evidence="3" key="1">
    <citation type="submission" date="2018-08" db="EMBL/GenBank/DDBJ databases">
        <title>Identification of Burkholderia cepacia strains that express a Burkholderia pseudomallei-like capsular polysaccharide.</title>
        <authorList>
            <person name="Burtnick M.N."/>
            <person name="Vongsouvath M."/>
            <person name="Newton P."/>
            <person name="Wuthiekanun V."/>
            <person name="Limmathurotsakul D."/>
            <person name="Brett P.J."/>
            <person name="Chantratita N."/>
            <person name="Dance D.A."/>
        </authorList>
    </citation>
    <scope>NUCLEOTIDE SEQUENCE</scope>
    <source>
        <strain evidence="3">SBXCC001</strain>
    </source>
</reference>
<evidence type="ECO:0000256" key="1">
    <source>
        <dbReference type="SAM" id="MobiDB-lite"/>
    </source>
</evidence>
<proteinExistence type="predicted"/>
<dbReference type="SUPFAM" id="SSF160719">
    <property type="entry name" value="gpW/gp25-like"/>
    <property type="match status" value="1"/>
</dbReference>
<dbReference type="AlphaFoldDB" id="A0AAW9CJT1"/>
<organism evidence="3 4">
    <name type="scientific">Burkholderia thailandensis</name>
    <dbReference type="NCBI Taxonomy" id="57975"/>
    <lineage>
        <taxon>Bacteria</taxon>
        <taxon>Pseudomonadati</taxon>
        <taxon>Pseudomonadota</taxon>
        <taxon>Betaproteobacteria</taxon>
        <taxon>Burkholderiales</taxon>
        <taxon>Burkholderiaceae</taxon>
        <taxon>Burkholderia</taxon>
        <taxon>pseudomallei group</taxon>
    </lineage>
</organism>
<comment type="caution">
    <text evidence="3">The sequence shown here is derived from an EMBL/GenBank/DDBJ whole genome shotgun (WGS) entry which is preliminary data.</text>
</comment>
<dbReference type="RefSeq" id="WP_019256547.1">
    <property type="nucleotide sequence ID" value="NZ_CP008915.2"/>
</dbReference>
<dbReference type="InterPro" id="IPR017737">
    <property type="entry name" value="TssE1-like"/>
</dbReference>
<feature type="domain" description="IraD/Gp25-like" evidence="2">
    <location>
        <begin position="46"/>
        <end position="133"/>
    </location>
</feature>
<evidence type="ECO:0000313" key="3">
    <source>
        <dbReference type="EMBL" id="MDW9251245.1"/>
    </source>
</evidence>
<evidence type="ECO:0000313" key="4">
    <source>
        <dbReference type="Proteomes" id="UP001272137"/>
    </source>
</evidence>
<name>A0AAW9CJT1_BURTH</name>
<feature type="compositionally biased region" description="Low complexity" evidence="1">
    <location>
        <begin position="8"/>
        <end position="20"/>
    </location>
</feature>
<dbReference type="Gene3D" id="3.10.450.40">
    <property type="match status" value="1"/>
</dbReference>
<protein>
    <submittedName>
        <fullName evidence="3">Lysozyme family protein</fullName>
    </submittedName>
</protein>
<gene>
    <name evidence="3" type="ORF">C7S16_6857</name>
</gene>
<dbReference type="Proteomes" id="UP001272137">
    <property type="component" value="Unassembled WGS sequence"/>
</dbReference>
<evidence type="ECO:0000259" key="2">
    <source>
        <dbReference type="Pfam" id="PF04965"/>
    </source>
</evidence>
<accession>A0AAW9CJT1</accession>
<dbReference type="EMBL" id="QXCT01000001">
    <property type="protein sequence ID" value="MDW9251245.1"/>
    <property type="molecule type" value="Genomic_DNA"/>
</dbReference>